<reference evidence="3" key="1">
    <citation type="submission" date="2021-09" db="EMBL/GenBank/DDBJ databases">
        <title>Genomic analysis of Ralstonia spp.</title>
        <authorList>
            <person name="Aburjaile F."/>
            <person name="Ariute J.C."/>
            <person name="Pais A.K.L."/>
            <person name="Albuquerque G.M.R."/>
            <person name="Silva A.M.F."/>
            <person name="Brenig B."/>
            <person name="Azevedo V."/>
            <person name="Matiuzzi M."/>
            <person name="Ramos R."/>
            <person name="Goes-Neto A."/>
            <person name="Soares S."/>
            <person name="Iseppon A.M.B."/>
            <person name="Souza E."/>
            <person name="Gama M."/>
        </authorList>
    </citation>
    <scope>NUCLEOTIDE SEQUENCE</scope>
    <source>
        <strain evidence="3">B4</strain>
    </source>
</reference>
<dbReference type="PANTHER" id="PTHR30203:SF33">
    <property type="entry name" value="BLR4455 PROTEIN"/>
    <property type="match status" value="1"/>
</dbReference>
<dbReference type="RefSeq" id="WP_184848346.1">
    <property type="nucleotide sequence ID" value="NZ_JABZEH010000001.1"/>
</dbReference>
<keyword evidence="2" id="KW-1134">Transmembrane beta strand</keyword>
<dbReference type="Pfam" id="PF02321">
    <property type="entry name" value="OEP"/>
    <property type="match status" value="2"/>
</dbReference>
<dbReference type="SUPFAM" id="SSF56954">
    <property type="entry name" value="Outer membrane efflux proteins (OEP)"/>
    <property type="match status" value="1"/>
</dbReference>
<protein>
    <submittedName>
        <fullName evidence="3">Efflux transporter outer membrane subunit</fullName>
    </submittedName>
</protein>
<comment type="subcellular location">
    <subcellularLocation>
        <location evidence="2">Cell membrane</location>
        <topology evidence="2">Lipid-anchor</topology>
    </subcellularLocation>
</comment>
<feature type="chain" id="PRO_5041775194" evidence="2">
    <location>
        <begin position="18"/>
        <end position="482"/>
    </location>
</feature>
<comment type="similarity">
    <text evidence="1 2">Belongs to the outer membrane factor (OMF) (TC 1.B.17) family.</text>
</comment>
<dbReference type="EMBL" id="JAIVEX010000008">
    <property type="protein sequence ID" value="MDB0523261.1"/>
    <property type="molecule type" value="Genomic_DNA"/>
</dbReference>
<comment type="caution">
    <text evidence="3">The sequence shown here is derived from an EMBL/GenBank/DDBJ whole genome shotgun (WGS) entry which is preliminary data.</text>
</comment>
<name>A0AAE3NK74_RALSL</name>
<dbReference type="GO" id="GO:0015562">
    <property type="term" value="F:efflux transmembrane transporter activity"/>
    <property type="evidence" value="ECO:0007669"/>
    <property type="project" value="InterPro"/>
</dbReference>
<organism evidence="3 4">
    <name type="scientific">Ralstonia solanacearum</name>
    <name type="common">Pseudomonas solanacearum</name>
    <dbReference type="NCBI Taxonomy" id="305"/>
    <lineage>
        <taxon>Bacteria</taxon>
        <taxon>Pseudomonadati</taxon>
        <taxon>Pseudomonadota</taxon>
        <taxon>Betaproteobacteria</taxon>
        <taxon>Burkholderiales</taxon>
        <taxon>Burkholderiaceae</taxon>
        <taxon>Ralstonia</taxon>
        <taxon>Ralstonia solanacearum species complex</taxon>
    </lineage>
</organism>
<sequence>MRTSTLLMLSAAATAAAALGGCAVGPDFKAPAPPAASGYTAQPLPAATASAPVPGGEAQRLAEANVPADWWHLFQSSALDALVDEALRASPTVAQAAARLRQAQAEAEAQFGAVLPSVDGTVSAVRQQVNPEAFGFSTPKPGPFTLYSASLSVSYALDLFGGVRRALEASRAQVDTQRYELEAARLSLAGNVVTAVVRVASLDAQIATTQRLLAAQRDQLAITERRFGAGGVARVDVLSQRTLLAQTEATLPPLAQQAAQARHRLSVLLGREPGAGLPDLPSLDALRLPDPLPVSLPSTLAQRRPDIRAAEAMWHEASANVGVATANLFPRITLSAGLGSETTGFRNLLGAGSSIWNLGGSLTQPLFHGGTLRARKREAEAAYDAAGAAYRQVVLQGLQEVADALHAVHNDARALQARALATDQAAQALRAEQARYAAGGISMLALLDAQRQVDQAMLQQVQSRADRLLDSAALMQALGGGW</sequence>
<dbReference type="InterPro" id="IPR003423">
    <property type="entry name" value="OMP_efflux"/>
</dbReference>
<dbReference type="Proteomes" id="UP001143674">
    <property type="component" value="Unassembled WGS sequence"/>
</dbReference>
<dbReference type="AlphaFoldDB" id="A0AAE3NK74"/>
<keyword evidence="2" id="KW-0732">Signal</keyword>
<dbReference type="NCBIfam" id="TIGR01845">
    <property type="entry name" value="outer_NodT"/>
    <property type="match status" value="1"/>
</dbReference>
<dbReference type="Gene3D" id="1.20.1600.10">
    <property type="entry name" value="Outer membrane efflux proteins (OEP)"/>
    <property type="match status" value="1"/>
</dbReference>
<keyword evidence="2" id="KW-0472">Membrane</keyword>
<dbReference type="Gene3D" id="2.20.200.10">
    <property type="entry name" value="Outer membrane efflux proteins (OEP)"/>
    <property type="match status" value="1"/>
</dbReference>
<dbReference type="GO" id="GO:0005886">
    <property type="term" value="C:plasma membrane"/>
    <property type="evidence" value="ECO:0007669"/>
    <property type="project" value="UniProtKB-SubCell"/>
</dbReference>
<accession>A0AAE3NK74</accession>
<proteinExistence type="inferred from homology"/>
<keyword evidence="2" id="KW-0449">Lipoprotein</keyword>
<evidence type="ECO:0000256" key="2">
    <source>
        <dbReference type="RuleBase" id="RU362097"/>
    </source>
</evidence>
<keyword evidence="2" id="KW-0564">Palmitate</keyword>
<dbReference type="PANTHER" id="PTHR30203">
    <property type="entry name" value="OUTER MEMBRANE CATION EFFLUX PROTEIN"/>
    <property type="match status" value="1"/>
</dbReference>
<dbReference type="InterPro" id="IPR010131">
    <property type="entry name" value="MdtP/NodT-like"/>
</dbReference>
<evidence type="ECO:0000256" key="1">
    <source>
        <dbReference type="ARBA" id="ARBA00007613"/>
    </source>
</evidence>
<feature type="signal peptide" evidence="2">
    <location>
        <begin position="1"/>
        <end position="17"/>
    </location>
</feature>
<dbReference type="PROSITE" id="PS51257">
    <property type="entry name" value="PROKAR_LIPOPROTEIN"/>
    <property type="match status" value="1"/>
</dbReference>
<evidence type="ECO:0000313" key="3">
    <source>
        <dbReference type="EMBL" id="MDB0523261.1"/>
    </source>
</evidence>
<gene>
    <name evidence="3" type="ORF">LBW55_16795</name>
</gene>
<evidence type="ECO:0000313" key="4">
    <source>
        <dbReference type="Proteomes" id="UP001143674"/>
    </source>
</evidence>
<keyword evidence="2" id="KW-0812">Transmembrane</keyword>